<evidence type="ECO:0000313" key="3">
    <source>
        <dbReference type="Proteomes" id="UP000289738"/>
    </source>
</evidence>
<comment type="caution">
    <text evidence="2">The sequence shown here is derived from an EMBL/GenBank/DDBJ whole genome shotgun (WGS) entry which is preliminary data.</text>
</comment>
<sequence>MPSLSIEDVTSSAVTAAATRVARAPSVALIAFAPFVAIVVRPLSAVLLSYELLPRHSRRCFFSPRRRSKPSAESSGYCSWKLEALREHSFAHREIKRIILFVVILWGGHNLKVFKDGRDVELEGKRKPDTEFFMEAFEHLKVDLANCIFVDDRFLLFLFIYCTLFGYCHLYENEYLTYCCSCFILKMKGPWGALSAIPEKNVISVNSQGGSVFSASGDSCAYCWDVETGKVKMVFKGHLDYLHCIVARNSSNQAIKDLNSGCKRKRSAPTDITSSLKYRADR</sequence>
<dbReference type="InterPro" id="IPR015943">
    <property type="entry name" value="WD40/YVTN_repeat-like_dom_sf"/>
</dbReference>
<dbReference type="Proteomes" id="UP000289738">
    <property type="component" value="Chromosome A09"/>
</dbReference>
<dbReference type="AlphaFoldDB" id="A0A445BL40"/>
<dbReference type="EMBL" id="SDMP01000009">
    <property type="protein sequence ID" value="RYR39398.1"/>
    <property type="molecule type" value="Genomic_DNA"/>
</dbReference>
<keyword evidence="3" id="KW-1185">Reference proteome</keyword>
<dbReference type="InterPro" id="IPR023214">
    <property type="entry name" value="HAD_sf"/>
</dbReference>
<gene>
    <name evidence="2" type="ORF">Ahy_A09g044916</name>
</gene>
<dbReference type="PANTHER" id="PTHR44411:SF1">
    <property type="entry name" value="THO COMPLEX SUBUNIT 6 HOMOLOG"/>
    <property type="match status" value="1"/>
</dbReference>
<dbReference type="Gene3D" id="3.40.50.1000">
    <property type="entry name" value="HAD superfamily/HAD-like"/>
    <property type="match status" value="1"/>
</dbReference>
<dbReference type="SUPFAM" id="SSF56784">
    <property type="entry name" value="HAD-like"/>
    <property type="match status" value="1"/>
</dbReference>
<dbReference type="SUPFAM" id="SSF50978">
    <property type="entry name" value="WD40 repeat-like"/>
    <property type="match status" value="1"/>
</dbReference>
<dbReference type="GO" id="GO:0006406">
    <property type="term" value="P:mRNA export from nucleus"/>
    <property type="evidence" value="ECO:0007669"/>
    <property type="project" value="TreeGrafter"/>
</dbReference>
<accession>A0A445BL40</accession>
<protein>
    <submittedName>
        <fullName evidence="2">Uncharacterized protein</fullName>
    </submittedName>
</protein>
<dbReference type="STRING" id="3818.A0A445BL40"/>
<dbReference type="PANTHER" id="PTHR44411">
    <property type="entry name" value="THO COMPLEX SUBUNIT 6 HOMOLOG"/>
    <property type="match status" value="1"/>
</dbReference>
<dbReference type="GO" id="GO:0000346">
    <property type="term" value="C:transcription export complex"/>
    <property type="evidence" value="ECO:0007669"/>
    <property type="project" value="TreeGrafter"/>
</dbReference>
<evidence type="ECO:0000313" key="2">
    <source>
        <dbReference type="EMBL" id="RYR39398.1"/>
    </source>
</evidence>
<evidence type="ECO:0000256" key="1">
    <source>
        <dbReference type="ARBA" id="ARBA00022574"/>
    </source>
</evidence>
<dbReference type="InterPro" id="IPR036322">
    <property type="entry name" value="WD40_repeat_dom_sf"/>
</dbReference>
<dbReference type="InterPro" id="IPR042626">
    <property type="entry name" value="THOC6"/>
</dbReference>
<organism evidence="2 3">
    <name type="scientific">Arachis hypogaea</name>
    <name type="common">Peanut</name>
    <dbReference type="NCBI Taxonomy" id="3818"/>
    <lineage>
        <taxon>Eukaryota</taxon>
        <taxon>Viridiplantae</taxon>
        <taxon>Streptophyta</taxon>
        <taxon>Embryophyta</taxon>
        <taxon>Tracheophyta</taxon>
        <taxon>Spermatophyta</taxon>
        <taxon>Magnoliopsida</taxon>
        <taxon>eudicotyledons</taxon>
        <taxon>Gunneridae</taxon>
        <taxon>Pentapetalae</taxon>
        <taxon>rosids</taxon>
        <taxon>fabids</taxon>
        <taxon>Fabales</taxon>
        <taxon>Fabaceae</taxon>
        <taxon>Papilionoideae</taxon>
        <taxon>50 kb inversion clade</taxon>
        <taxon>dalbergioids sensu lato</taxon>
        <taxon>Dalbergieae</taxon>
        <taxon>Pterocarpus clade</taxon>
        <taxon>Arachis</taxon>
    </lineage>
</organism>
<dbReference type="InterPro" id="IPR036412">
    <property type="entry name" value="HAD-like_sf"/>
</dbReference>
<dbReference type="Gene3D" id="2.130.10.10">
    <property type="entry name" value="YVTN repeat-like/Quinoprotein amine dehydrogenase"/>
    <property type="match status" value="1"/>
</dbReference>
<keyword evidence="1" id="KW-0853">WD repeat</keyword>
<reference evidence="2 3" key="1">
    <citation type="submission" date="2019-01" db="EMBL/GenBank/DDBJ databases">
        <title>Sequencing of cultivated peanut Arachis hypogaea provides insights into genome evolution and oil improvement.</title>
        <authorList>
            <person name="Chen X."/>
        </authorList>
    </citation>
    <scope>NUCLEOTIDE SEQUENCE [LARGE SCALE GENOMIC DNA]</scope>
    <source>
        <strain evidence="3">cv. Fuhuasheng</strain>
        <tissue evidence="2">Leaves</tissue>
    </source>
</reference>
<dbReference type="GO" id="GO:0000347">
    <property type="term" value="C:THO complex"/>
    <property type="evidence" value="ECO:0007669"/>
    <property type="project" value="TreeGrafter"/>
</dbReference>
<proteinExistence type="predicted"/>
<name>A0A445BL40_ARAHY</name>